<reference evidence="1" key="1">
    <citation type="submission" date="2005-08" db="EMBL/GenBank/DDBJ databases">
        <title>Complete sequence of Dechloromonas aromatica RCB.</title>
        <authorList>
            <person name="Salinero K.K."/>
            <person name="Copeland A."/>
            <person name="Lucas S."/>
            <person name="Lapidus A."/>
            <person name="Barry K."/>
            <person name="Detter J.C."/>
            <person name="Glavina T."/>
            <person name="Hammon N."/>
            <person name="Israni S."/>
            <person name="Pitluck S."/>
            <person name="Di Bartolo G."/>
            <person name="Trong S."/>
            <person name="Schmutz J."/>
            <person name="Larimer F."/>
            <person name="Land M."/>
            <person name="Ivanova N."/>
            <person name="Richardson P."/>
        </authorList>
    </citation>
    <scope>NUCLEOTIDE SEQUENCE</scope>
    <source>
        <strain evidence="1">RCB</strain>
    </source>
</reference>
<proteinExistence type="predicted"/>
<dbReference type="EMBL" id="CP000089">
    <property type="protein sequence ID" value="AAZ47280.1"/>
    <property type="molecule type" value="Genomic_DNA"/>
</dbReference>
<dbReference type="HOGENOM" id="CLU_794056_0_0_4"/>
<dbReference type="eggNOG" id="ENOG5031VTD">
    <property type="taxonomic scope" value="Bacteria"/>
</dbReference>
<accession>Q47D01</accession>
<dbReference type="STRING" id="159087.Daro_2547"/>
<name>Q47D01_DECAR</name>
<dbReference type="OrthoDB" id="8770010at2"/>
<protein>
    <submittedName>
        <fullName evidence="1">Uncharacterized protein</fullName>
    </submittedName>
</protein>
<evidence type="ECO:0000313" key="1">
    <source>
        <dbReference type="EMBL" id="AAZ47280.1"/>
    </source>
</evidence>
<gene>
    <name evidence="1" type="ordered locus">Daro_2547</name>
</gene>
<dbReference type="AlphaFoldDB" id="Q47D01"/>
<dbReference type="KEGG" id="dar:Daro_2547"/>
<organism evidence="1">
    <name type="scientific">Dechloromonas aromatica (strain RCB)</name>
    <dbReference type="NCBI Taxonomy" id="159087"/>
    <lineage>
        <taxon>Bacteria</taxon>
        <taxon>Pseudomonadati</taxon>
        <taxon>Pseudomonadota</taxon>
        <taxon>Betaproteobacteria</taxon>
        <taxon>Rhodocyclales</taxon>
        <taxon>Azonexaceae</taxon>
        <taxon>Dechloromonas</taxon>
    </lineage>
</organism>
<sequence>MTIKQLMQLCYAQGLDGKQTDICVKGIAVNLLSPKMPVTAIDMDSPEDLLRMMKGADSAHMFVEGGTCHFNALYSVAENFPTPRIYFMKSHLLDEIGRLGLFLERHGFKLPVVNTAKFSELIEDREYASRYHRWHESWEAKSKAFRGLVAGRVENTGVEKGMWLATDGCLICGEETDYMSTGTLIGASGLIIGLRLCKQHEDEARDHASLIEYIAKRMGVPAPFFSNMKLVKHTNETLAMSCLAVQNELECDIEKVDEKTITAVRRTGFRIILRQDALDDYAYMIQDPNGKPISRIDSANHHAVEYGPDHVHRNLSKSKKNQVDSSFTYGFVLADLKAIKTLVEEAESLSKPH</sequence>